<name>A0A563F0I5_9PSEU</name>
<dbReference type="InterPro" id="IPR028082">
    <property type="entry name" value="Peripla_BP_I"/>
</dbReference>
<protein>
    <submittedName>
        <fullName evidence="2">ABC transporter substrate-binding protein</fullName>
    </submittedName>
</protein>
<dbReference type="OrthoDB" id="7337537at2"/>
<accession>A0A563F0I5</accession>
<keyword evidence="1" id="KW-0732">Signal</keyword>
<dbReference type="PANTHER" id="PTHR47628">
    <property type="match status" value="1"/>
</dbReference>
<dbReference type="Proteomes" id="UP000316639">
    <property type="component" value="Unassembled WGS sequence"/>
</dbReference>
<evidence type="ECO:0000313" key="3">
    <source>
        <dbReference type="Proteomes" id="UP000316639"/>
    </source>
</evidence>
<dbReference type="SUPFAM" id="SSF53822">
    <property type="entry name" value="Periplasmic binding protein-like I"/>
    <property type="match status" value="1"/>
</dbReference>
<feature type="chain" id="PRO_5021882780" evidence="1">
    <location>
        <begin position="30"/>
        <end position="418"/>
    </location>
</feature>
<organism evidence="2 3">
    <name type="scientific">Lentzea tibetensis</name>
    <dbReference type="NCBI Taxonomy" id="2591470"/>
    <lineage>
        <taxon>Bacteria</taxon>
        <taxon>Bacillati</taxon>
        <taxon>Actinomycetota</taxon>
        <taxon>Actinomycetes</taxon>
        <taxon>Pseudonocardiales</taxon>
        <taxon>Pseudonocardiaceae</taxon>
        <taxon>Lentzea</taxon>
    </lineage>
</organism>
<reference evidence="2 3" key="1">
    <citation type="submission" date="2019-07" db="EMBL/GenBank/DDBJ databases">
        <title>Lentzea xizangensis sp. nov., isolated from Qinghai-Tibetan Plateau Soils.</title>
        <authorList>
            <person name="Huang J."/>
        </authorList>
    </citation>
    <scope>NUCLEOTIDE SEQUENCE [LARGE SCALE GENOMIC DNA]</scope>
    <source>
        <strain evidence="2 3">FXJ1.1311</strain>
    </source>
</reference>
<dbReference type="InterPro" id="IPR017777">
    <property type="entry name" value="ABC_urea-bd_UrtA"/>
</dbReference>
<evidence type="ECO:0000256" key="1">
    <source>
        <dbReference type="SAM" id="SignalP"/>
    </source>
</evidence>
<gene>
    <name evidence="2" type="ORF">FKR81_05590</name>
</gene>
<evidence type="ECO:0000313" key="2">
    <source>
        <dbReference type="EMBL" id="TWP53429.1"/>
    </source>
</evidence>
<comment type="caution">
    <text evidence="2">The sequence shown here is derived from an EMBL/GenBank/DDBJ whole genome shotgun (WGS) entry which is preliminary data.</text>
</comment>
<dbReference type="Gene3D" id="3.40.50.2300">
    <property type="match status" value="2"/>
</dbReference>
<feature type="signal peptide" evidence="1">
    <location>
        <begin position="1"/>
        <end position="29"/>
    </location>
</feature>
<sequence>MRRALTALATGVAVVAALTYAAHTTDVHAESPIKVGVLHSGTGSVAASEQPITDATILAIEEINATGGLLGRQVEPVVVDGKSDWPTHRDEAERLITREHVSAIFGGYTSASRRIMVPIVEKHRNLLLYPTFYEGMESSPHVVYTGAAPNQFITPAIRWFLDNRGKSFFIAGSDYIFPRAAGEVIKNQLGYLGGKVVGEAYVPLGASDVDPIVEQITRAKPDVIVNILVGEINQPFYQRLRDAGINPKQTPTLALVIGEAELRTMPTDQMAGDYVAMNYFQSIETPENKRFVESFRKRFGPDRVVSDPMEAAYVSVQLWAQAVRKADTADPVAVRDAVKGQRLAAPQGEVFVDEENLHLWKAARIGRIRRDGQIEIIWTTETLVHPVPYSIYRTKREWDDLLTALYDGWGGSWAAPSP</sequence>
<proteinExistence type="predicted"/>
<dbReference type="CDD" id="cd06355">
    <property type="entry name" value="PBP1_FmdD-like"/>
    <property type="match status" value="1"/>
</dbReference>
<dbReference type="RefSeq" id="WP_146349840.1">
    <property type="nucleotide sequence ID" value="NZ_VOBR01000003.1"/>
</dbReference>
<keyword evidence="3" id="KW-1185">Reference proteome</keyword>
<dbReference type="AlphaFoldDB" id="A0A563F0I5"/>
<dbReference type="EMBL" id="VOBR01000003">
    <property type="protein sequence ID" value="TWP53429.1"/>
    <property type="molecule type" value="Genomic_DNA"/>
</dbReference>
<dbReference type="PANTHER" id="PTHR47628:SF1">
    <property type="entry name" value="ALIPHATIC AMIDASE EXPRESSION-REGULATING PROTEIN"/>
    <property type="match status" value="1"/>
</dbReference>
<dbReference type="Pfam" id="PF13433">
    <property type="entry name" value="Peripla_BP_5"/>
    <property type="match status" value="1"/>
</dbReference>